<dbReference type="PROSITE" id="PS50893">
    <property type="entry name" value="ABC_TRANSPORTER_2"/>
    <property type="match status" value="1"/>
</dbReference>
<feature type="domain" description="ABC transporter" evidence="13">
    <location>
        <begin position="4"/>
        <end position="242"/>
    </location>
</feature>
<dbReference type="FunFam" id="3.40.50.300:FF:000032">
    <property type="entry name" value="Export ABC transporter ATP-binding protein"/>
    <property type="match status" value="1"/>
</dbReference>
<evidence type="ECO:0000256" key="1">
    <source>
        <dbReference type="ARBA" id="ARBA00004429"/>
    </source>
</evidence>
<evidence type="ECO:0000256" key="4">
    <source>
        <dbReference type="ARBA" id="ARBA00022519"/>
    </source>
</evidence>
<evidence type="ECO:0000256" key="10">
    <source>
        <dbReference type="ARBA" id="ARBA00023136"/>
    </source>
</evidence>
<feature type="transmembrane region" description="Helical" evidence="12">
    <location>
        <begin position="578"/>
        <end position="603"/>
    </location>
</feature>
<accession>A0A0R1VG98</accession>
<dbReference type="InterPro" id="IPR017871">
    <property type="entry name" value="ABC_transporter-like_CS"/>
</dbReference>
<evidence type="ECO:0000256" key="8">
    <source>
        <dbReference type="ARBA" id="ARBA00022970"/>
    </source>
</evidence>
<dbReference type="InterPro" id="IPR003593">
    <property type="entry name" value="AAA+_ATPase"/>
</dbReference>
<keyword evidence="10 12" id="KW-0472">Membrane</keyword>
<dbReference type="SUPFAM" id="SSF52540">
    <property type="entry name" value="P-loop containing nucleoside triphosphate hydrolases"/>
    <property type="match status" value="1"/>
</dbReference>
<feature type="transmembrane region" description="Helical" evidence="12">
    <location>
        <begin position="532"/>
        <end position="557"/>
    </location>
</feature>
<comment type="subcellular location">
    <subcellularLocation>
        <location evidence="1">Cell inner membrane</location>
        <topology evidence="1">Multi-pass membrane protein</topology>
    </subcellularLocation>
</comment>
<dbReference type="Pfam" id="PF12704">
    <property type="entry name" value="MacB_PCD"/>
    <property type="match status" value="1"/>
</dbReference>
<dbReference type="GO" id="GO:0016887">
    <property type="term" value="F:ATP hydrolysis activity"/>
    <property type="evidence" value="ECO:0007669"/>
    <property type="project" value="InterPro"/>
</dbReference>
<dbReference type="InterPro" id="IPR025857">
    <property type="entry name" value="MacB_PCD"/>
</dbReference>
<dbReference type="Pfam" id="PF02687">
    <property type="entry name" value="FtsX"/>
    <property type="match status" value="1"/>
</dbReference>
<evidence type="ECO:0000313" key="14">
    <source>
        <dbReference type="EMBL" id="KRM04584.1"/>
    </source>
</evidence>
<dbReference type="Proteomes" id="UP000051451">
    <property type="component" value="Unassembled WGS sequence"/>
</dbReference>
<dbReference type="PATRIC" id="fig|1423750.3.peg.2311"/>
<name>A0A0R1VG98_9LACO</name>
<dbReference type="GO" id="GO:0098796">
    <property type="term" value="C:membrane protein complex"/>
    <property type="evidence" value="ECO:0007669"/>
    <property type="project" value="UniProtKB-ARBA"/>
</dbReference>
<keyword evidence="7" id="KW-0067">ATP-binding</keyword>
<protein>
    <submittedName>
        <fullName evidence="14">ABC transporter related protein</fullName>
    </submittedName>
</protein>
<dbReference type="PANTHER" id="PTHR42798">
    <property type="entry name" value="LIPOPROTEIN-RELEASING SYSTEM ATP-BINDING PROTEIN LOLD"/>
    <property type="match status" value="1"/>
</dbReference>
<keyword evidence="15" id="KW-1185">Reference proteome</keyword>
<feature type="transmembrane region" description="Helical" evidence="12">
    <location>
        <begin position="266"/>
        <end position="285"/>
    </location>
</feature>
<dbReference type="OrthoDB" id="2079174at2"/>
<comment type="similarity">
    <text evidence="11">Belongs to the ABC transporter superfamily. Macrolide exporter (TC 3.A.1.122) family.</text>
</comment>
<dbReference type="GO" id="GO:0005524">
    <property type="term" value="F:ATP binding"/>
    <property type="evidence" value="ECO:0007669"/>
    <property type="project" value="UniProtKB-KW"/>
</dbReference>
<evidence type="ECO:0000256" key="9">
    <source>
        <dbReference type="ARBA" id="ARBA00022989"/>
    </source>
</evidence>
<dbReference type="PANTHER" id="PTHR42798:SF6">
    <property type="entry name" value="CELL DIVISION ATP-BINDING PROTEIN FTSE"/>
    <property type="match status" value="1"/>
</dbReference>
<evidence type="ECO:0000256" key="7">
    <source>
        <dbReference type="ARBA" id="ARBA00022840"/>
    </source>
</evidence>
<evidence type="ECO:0000259" key="13">
    <source>
        <dbReference type="PROSITE" id="PS50893"/>
    </source>
</evidence>
<dbReference type="InterPro" id="IPR017911">
    <property type="entry name" value="MacB-like_ATP-bd"/>
</dbReference>
<dbReference type="InterPro" id="IPR027417">
    <property type="entry name" value="P-loop_NTPase"/>
</dbReference>
<keyword evidence="4" id="KW-0997">Cell inner membrane</keyword>
<evidence type="ECO:0000256" key="3">
    <source>
        <dbReference type="ARBA" id="ARBA00022475"/>
    </source>
</evidence>
<dbReference type="RefSeq" id="WP_057872625.1">
    <property type="nucleotide sequence ID" value="NZ_AZGB01000027.1"/>
</dbReference>
<dbReference type="AlphaFoldDB" id="A0A0R1VG98"/>
<evidence type="ECO:0000256" key="5">
    <source>
        <dbReference type="ARBA" id="ARBA00022692"/>
    </source>
</evidence>
<keyword evidence="6" id="KW-0547">Nucleotide-binding</keyword>
<keyword evidence="5 12" id="KW-0812">Transmembrane</keyword>
<dbReference type="InterPro" id="IPR003838">
    <property type="entry name" value="ABC3_permease_C"/>
</dbReference>
<sequence length="660" mass="72345">MAFLELIDIHKSYFLGKEELPVLKGISLGFEKGEFVSILGESGGGKSTLMNIIGGLDREFSGDLLVDGQKLDHTQEKQVDDYRRARIGYIYQSYNLISHLTVLENVLISLEMTTLNRQQRLERAKQLLHQVGLGDQLKKHPNQLSGGQKQRVAIARALASDPQIILADEPTGALDSKNTQEVLELLKQIAADGRLVIAVTHSQEVASHGTRVVHMEDGVIDSDRRLRAAYPVPERKVEFESRTLTAMASYQNAFKHLFYHFQQNSLIVLGTAIGIFAVLLFSGLGNGVNSYIQDQIDSLANPQVVTITNNPAGKYLSEQKAQASVQQASNDPTQRTITQKQVNKLKKIKHVTKVQTGYQLSNYTLNVGNKKATGSTLQTYTAAYTSNVLKQGSWPHQGEIVLDRSMGEQLFGNISAKKMIGKKVQLNYNWLTSASQPVQASGSYKISGIIDGKKAGTMMLANYASIKTSLQKAKAMTSPNFLSVKVNSMDQVEAAAKKMRHLKTDGKYDFAVITIGSLLKTVNRYVSLASTVLAAIAGISLLVSALMIIVTMYMSVAERTKEIGILRALGERRKDIRRLFTSESLLLGFFAAILGLVIAWAAGGILNHALYGLIKYNIVQMNLSNVIFAFVAAMVIAFIAALLPARKASRLNPIDALSAE</sequence>
<dbReference type="GO" id="GO:0022857">
    <property type="term" value="F:transmembrane transporter activity"/>
    <property type="evidence" value="ECO:0007669"/>
    <property type="project" value="UniProtKB-ARBA"/>
</dbReference>
<reference evidence="14 15" key="1">
    <citation type="journal article" date="2015" name="Genome Announc.">
        <title>Expanding the biotechnology potential of lactobacilli through comparative genomics of 213 strains and associated genera.</title>
        <authorList>
            <person name="Sun Z."/>
            <person name="Harris H.M."/>
            <person name="McCann A."/>
            <person name="Guo C."/>
            <person name="Argimon S."/>
            <person name="Zhang W."/>
            <person name="Yang X."/>
            <person name="Jeffery I.B."/>
            <person name="Cooney J.C."/>
            <person name="Kagawa T.F."/>
            <person name="Liu W."/>
            <person name="Song Y."/>
            <person name="Salvetti E."/>
            <person name="Wrobel A."/>
            <person name="Rasinkangas P."/>
            <person name="Parkhill J."/>
            <person name="Rea M.C."/>
            <person name="O'Sullivan O."/>
            <person name="Ritari J."/>
            <person name="Douillard F.P."/>
            <person name="Paul Ross R."/>
            <person name="Yang R."/>
            <person name="Briner A.E."/>
            <person name="Felis G.E."/>
            <person name="de Vos W.M."/>
            <person name="Barrangou R."/>
            <person name="Klaenhammer T.R."/>
            <person name="Caufield P.W."/>
            <person name="Cui Y."/>
            <person name="Zhang H."/>
            <person name="O'Toole P.W."/>
        </authorList>
    </citation>
    <scope>NUCLEOTIDE SEQUENCE [LARGE SCALE GENOMIC DNA]</scope>
    <source>
        <strain evidence="14 15">DSM 18630</strain>
    </source>
</reference>
<dbReference type="Gene3D" id="3.40.50.300">
    <property type="entry name" value="P-loop containing nucleotide triphosphate hydrolases"/>
    <property type="match status" value="1"/>
</dbReference>
<gene>
    <name evidence="14" type="ORF">FC89_GL002272</name>
</gene>
<dbReference type="GO" id="GO:0005886">
    <property type="term" value="C:plasma membrane"/>
    <property type="evidence" value="ECO:0007669"/>
    <property type="project" value="UniProtKB-SubCell"/>
</dbReference>
<comment type="caution">
    <text evidence="14">The sequence shown here is derived from an EMBL/GenBank/DDBJ whole genome shotgun (WGS) entry which is preliminary data.</text>
</comment>
<dbReference type="CDD" id="cd03255">
    <property type="entry name" value="ABC_MJ0796_LolCDE_FtsE"/>
    <property type="match status" value="1"/>
</dbReference>
<keyword evidence="3" id="KW-1003">Cell membrane</keyword>
<dbReference type="GO" id="GO:0006865">
    <property type="term" value="P:amino acid transport"/>
    <property type="evidence" value="ECO:0007669"/>
    <property type="project" value="UniProtKB-KW"/>
</dbReference>
<dbReference type="InterPro" id="IPR003439">
    <property type="entry name" value="ABC_transporter-like_ATP-bd"/>
</dbReference>
<keyword evidence="9 12" id="KW-1133">Transmembrane helix</keyword>
<dbReference type="PROSITE" id="PS00211">
    <property type="entry name" value="ABC_TRANSPORTER_1"/>
    <property type="match status" value="1"/>
</dbReference>
<proteinExistence type="inferred from homology"/>
<evidence type="ECO:0000256" key="2">
    <source>
        <dbReference type="ARBA" id="ARBA00022448"/>
    </source>
</evidence>
<evidence type="ECO:0000256" key="11">
    <source>
        <dbReference type="ARBA" id="ARBA00038388"/>
    </source>
</evidence>
<organism evidence="14 15">
    <name type="scientific">Liquorilactobacillus ghanensis DSM 18630</name>
    <dbReference type="NCBI Taxonomy" id="1423750"/>
    <lineage>
        <taxon>Bacteria</taxon>
        <taxon>Bacillati</taxon>
        <taxon>Bacillota</taxon>
        <taxon>Bacilli</taxon>
        <taxon>Lactobacillales</taxon>
        <taxon>Lactobacillaceae</taxon>
        <taxon>Liquorilactobacillus</taxon>
    </lineage>
</organism>
<evidence type="ECO:0000256" key="6">
    <source>
        <dbReference type="ARBA" id="ARBA00022741"/>
    </source>
</evidence>
<dbReference type="Pfam" id="PF00005">
    <property type="entry name" value="ABC_tran"/>
    <property type="match status" value="1"/>
</dbReference>
<dbReference type="GeneID" id="98319930"/>
<keyword evidence="8" id="KW-0029">Amino-acid transport</keyword>
<dbReference type="SMART" id="SM00382">
    <property type="entry name" value="AAA"/>
    <property type="match status" value="1"/>
</dbReference>
<keyword evidence="2" id="KW-0813">Transport</keyword>
<evidence type="ECO:0000313" key="15">
    <source>
        <dbReference type="Proteomes" id="UP000051451"/>
    </source>
</evidence>
<dbReference type="EMBL" id="AZGB01000027">
    <property type="protein sequence ID" value="KRM04584.1"/>
    <property type="molecule type" value="Genomic_DNA"/>
</dbReference>
<evidence type="ECO:0000256" key="12">
    <source>
        <dbReference type="SAM" id="Phobius"/>
    </source>
</evidence>
<dbReference type="STRING" id="1423750.FC89_GL002272"/>
<feature type="transmembrane region" description="Helical" evidence="12">
    <location>
        <begin position="623"/>
        <end position="643"/>
    </location>
</feature>